<feature type="transmembrane region" description="Helical" evidence="2">
    <location>
        <begin position="45"/>
        <end position="67"/>
    </location>
</feature>
<evidence type="ECO:0000259" key="3">
    <source>
        <dbReference type="Pfam" id="PF00892"/>
    </source>
</evidence>
<organism evidence="4 5">
    <name type="scientific">Clostridium algidicarnis</name>
    <dbReference type="NCBI Taxonomy" id="37659"/>
    <lineage>
        <taxon>Bacteria</taxon>
        <taxon>Bacillati</taxon>
        <taxon>Bacillota</taxon>
        <taxon>Clostridia</taxon>
        <taxon>Eubacteriales</taxon>
        <taxon>Clostridiaceae</taxon>
        <taxon>Clostridium</taxon>
    </lineage>
</organism>
<dbReference type="Pfam" id="PF00892">
    <property type="entry name" value="EamA"/>
    <property type="match status" value="2"/>
</dbReference>
<feature type="domain" description="EamA" evidence="3">
    <location>
        <begin position="22"/>
        <end position="157"/>
    </location>
</feature>
<proteinExistence type="inferred from homology"/>
<name>A0ABS6C5A7_9CLOT</name>
<dbReference type="PANTHER" id="PTHR22911">
    <property type="entry name" value="ACYL-MALONYL CONDENSING ENZYME-RELATED"/>
    <property type="match status" value="1"/>
</dbReference>
<reference evidence="4 5" key="1">
    <citation type="submission" date="2021-06" db="EMBL/GenBank/DDBJ databases">
        <title>Clostridia strains as spoilage organisms.</title>
        <authorList>
            <person name="Wambui J."/>
            <person name="Stephan R."/>
            <person name="Stevens M.J.A."/>
        </authorList>
    </citation>
    <scope>NUCLEOTIDE SEQUENCE [LARGE SCALE GENOMIC DNA]</scope>
    <source>
        <strain evidence="4 5">CM013</strain>
    </source>
</reference>
<feature type="transmembrane region" description="Helical" evidence="2">
    <location>
        <begin position="88"/>
        <end position="108"/>
    </location>
</feature>
<dbReference type="RefSeq" id="WP_216132542.1">
    <property type="nucleotide sequence ID" value="NZ_JAHLDG010000019.1"/>
</dbReference>
<protein>
    <submittedName>
        <fullName evidence="4">DMT family transporter</fullName>
    </submittedName>
</protein>
<feature type="transmembrane region" description="Helical" evidence="2">
    <location>
        <begin position="213"/>
        <end position="233"/>
    </location>
</feature>
<dbReference type="PANTHER" id="PTHR22911:SF137">
    <property type="entry name" value="SOLUTE CARRIER FAMILY 35 MEMBER G2-RELATED"/>
    <property type="match status" value="1"/>
</dbReference>
<dbReference type="InterPro" id="IPR000620">
    <property type="entry name" value="EamA_dom"/>
</dbReference>
<keyword evidence="2" id="KW-1133">Transmembrane helix</keyword>
<dbReference type="Proteomes" id="UP000740830">
    <property type="component" value="Unassembled WGS sequence"/>
</dbReference>
<feature type="transmembrane region" description="Helical" evidence="2">
    <location>
        <begin position="144"/>
        <end position="162"/>
    </location>
</feature>
<feature type="transmembrane region" description="Helical" evidence="2">
    <location>
        <begin position="168"/>
        <end position="193"/>
    </location>
</feature>
<comment type="similarity">
    <text evidence="1">Belongs to the EamA transporter family.</text>
</comment>
<dbReference type="EMBL" id="JAHLDG010000019">
    <property type="protein sequence ID" value="MBU3220677.1"/>
    <property type="molecule type" value="Genomic_DNA"/>
</dbReference>
<feature type="transmembrane region" description="Helical" evidence="2">
    <location>
        <begin position="269"/>
        <end position="287"/>
    </location>
</feature>
<evidence type="ECO:0000313" key="5">
    <source>
        <dbReference type="Proteomes" id="UP000740830"/>
    </source>
</evidence>
<evidence type="ECO:0000256" key="2">
    <source>
        <dbReference type="SAM" id="Phobius"/>
    </source>
</evidence>
<evidence type="ECO:0000256" key="1">
    <source>
        <dbReference type="ARBA" id="ARBA00007362"/>
    </source>
</evidence>
<feature type="domain" description="EamA" evidence="3">
    <location>
        <begin position="172"/>
        <end position="310"/>
    </location>
</feature>
<gene>
    <name evidence="4" type="ORF">KPL27_11345</name>
</gene>
<feature type="transmembrane region" description="Helical" evidence="2">
    <location>
        <begin position="12"/>
        <end position="33"/>
    </location>
</feature>
<comment type="caution">
    <text evidence="4">The sequence shown here is derived from an EMBL/GenBank/DDBJ whole genome shotgun (WGS) entry which is preliminary data.</text>
</comment>
<keyword evidence="2" id="KW-0472">Membrane</keyword>
<keyword evidence="2" id="KW-0812">Transmembrane</keyword>
<accession>A0ABS6C5A7</accession>
<keyword evidence="5" id="KW-1185">Reference proteome</keyword>
<evidence type="ECO:0000313" key="4">
    <source>
        <dbReference type="EMBL" id="MBU3220677.1"/>
    </source>
</evidence>
<feature type="transmembrane region" description="Helical" evidence="2">
    <location>
        <begin position="239"/>
        <end position="257"/>
    </location>
</feature>
<sequence>MDINKKSSKKGTGYGLISGITWGVDTVLIGVILSMTSFVSTDKAILLAPFISTFLHDLFSAVWITLYHVFKGEFRNVLKALNTRSGKFIMLGALLGGPLGMTCYMLSVKYIGPSYAASITSIYPAIGAFFAFVFLKEELGKREWIGIILSITGVIVLGYQPSEFNAGGGFLIGILFAMGTVLGWGLESVICAYGMKEDVTAEEALNIRQLTSAIFYGIIILPIVGGSAMAFDIMLSPVAIWLIITALVGTTSYMFYYKAISTIGAAKSTSLNITYAIWAIIIQVIFFKSPVNAQLILGCLITFTGTVLVSGISKSKE</sequence>
<feature type="transmembrane region" description="Helical" evidence="2">
    <location>
        <begin position="114"/>
        <end position="135"/>
    </location>
</feature>
<feature type="transmembrane region" description="Helical" evidence="2">
    <location>
        <begin position="293"/>
        <end position="312"/>
    </location>
</feature>